<evidence type="ECO:0008006" key="4">
    <source>
        <dbReference type="Google" id="ProtNLM"/>
    </source>
</evidence>
<feature type="transmembrane region" description="Helical" evidence="1">
    <location>
        <begin position="197"/>
        <end position="218"/>
    </location>
</feature>
<evidence type="ECO:0000256" key="1">
    <source>
        <dbReference type="SAM" id="Phobius"/>
    </source>
</evidence>
<keyword evidence="1" id="KW-0812">Transmembrane</keyword>
<gene>
    <name evidence="2" type="ORF">SAMN05443551_0837</name>
</gene>
<feature type="transmembrane region" description="Helical" evidence="1">
    <location>
        <begin position="12"/>
        <end position="34"/>
    </location>
</feature>
<dbReference type="RefSeq" id="WP_072776218.1">
    <property type="nucleotide sequence ID" value="NZ_FQXC01000001.1"/>
</dbReference>
<evidence type="ECO:0000313" key="2">
    <source>
        <dbReference type="EMBL" id="SHG86574.1"/>
    </source>
</evidence>
<feature type="transmembrane region" description="Helical" evidence="1">
    <location>
        <begin position="55"/>
        <end position="72"/>
    </location>
</feature>
<reference evidence="2 3" key="1">
    <citation type="submission" date="2016-11" db="EMBL/GenBank/DDBJ databases">
        <authorList>
            <person name="Jaros S."/>
            <person name="Januszkiewicz K."/>
            <person name="Wedrychowicz H."/>
        </authorList>
    </citation>
    <scope>NUCLEOTIDE SEQUENCE [LARGE SCALE GENOMIC DNA]</scope>
    <source>
        <strain evidence="2 3">DSM 29431</strain>
    </source>
</reference>
<dbReference type="OrthoDB" id="6369004at2"/>
<proteinExistence type="predicted"/>
<feature type="transmembrane region" description="Helical" evidence="1">
    <location>
        <begin position="92"/>
        <end position="112"/>
    </location>
</feature>
<dbReference type="STRING" id="996342.SAMN05443551_0837"/>
<evidence type="ECO:0000313" key="3">
    <source>
        <dbReference type="Proteomes" id="UP000184221"/>
    </source>
</evidence>
<dbReference type="Proteomes" id="UP000184221">
    <property type="component" value="Unassembled WGS sequence"/>
</dbReference>
<feature type="transmembrane region" description="Helical" evidence="1">
    <location>
        <begin position="164"/>
        <end position="191"/>
    </location>
</feature>
<accession>A0A1M5NAK4</accession>
<sequence length="220" mass="23926">MTITTSSDWRYYVGLALRLAVVIAVILVAVYFSAWVKQRLGIEIMPHNEAWMHRMILLGLLSYVILTSLPFVPGAEIGMTLLTVFGAQMAPLIYLATILSLMLAYGAGRLASLEATARMLQRLRLERFAAFLETLCATPREERPQMLIDSVNQPALRGLARYRYVALALLINAPGNALIGGGGGLSFVAGLSGVFGVWKFLLTVAIAVLPVPLAVYLFGV</sequence>
<dbReference type="EMBL" id="FQXC01000001">
    <property type="protein sequence ID" value="SHG86574.1"/>
    <property type="molecule type" value="Genomic_DNA"/>
</dbReference>
<organism evidence="2 3">
    <name type="scientific">Marivita hallyeonensis</name>
    <dbReference type="NCBI Taxonomy" id="996342"/>
    <lineage>
        <taxon>Bacteria</taxon>
        <taxon>Pseudomonadati</taxon>
        <taxon>Pseudomonadota</taxon>
        <taxon>Alphaproteobacteria</taxon>
        <taxon>Rhodobacterales</taxon>
        <taxon>Roseobacteraceae</taxon>
        <taxon>Marivita</taxon>
    </lineage>
</organism>
<protein>
    <recommendedName>
        <fullName evidence="4">TVP38/TMEM64 family membrane protein</fullName>
    </recommendedName>
</protein>
<keyword evidence="1" id="KW-1133">Transmembrane helix</keyword>
<keyword evidence="3" id="KW-1185">Reference proteome</keyword>
<name>A0A1M5NAK4_9RHOB</name>
<keyword evidence="1" id="KW-0472">Membrane</keyword>
<dbReference type="AlphaFoldDB" id="A0A1M5NAK4"/>